<accession>A0AA38MKW8</accession>
<organism evidence="2 3">
    <name type="scientific">Zophobas morio</name>
    <dbReference type="NCBI Taxonomy" id="2755281"/>
    <lineage>
        <taxon>Eukaryota</taxon>
        <taxon>Metazoa</taxon>
        <taxon>Ecdysozoa</taxon>
        <taxon>Arthropoda</taxon>
        <taxon>Hexapoda</taxon>
        <taxon>Insecta</taxon>
        <taxon>Pterygota</taxon>
        <taxon>Neoptera</taxon>
        <taxon>Endopterygota</taxon>
        <taxon>Coleoptera</taxon>
        <taxon>Polyphaga</taxon>
        <taxon>Cucujiformia</taxon>
        <taxon>Tenebrionidae</taxon>
        <taxon>Zophobas</taxon>
    </lineage>
</organism>
<gene>
    <name evidence="2" type="ORF">Zmor_011581</name>
</gene>
<dbReference type="AlphaFoldDB" id="A0AA38MKW8"/>
<evidence type="ECO:0000256" key="1">
    <source>
        <dbReference type="SAM" id="MobiDB-lite"/>
    </source>
</evidence>
<dbReference type="Proteomes" id="UP001168821">
    <property type="component" value="Unassembled WGS sequence"/>
</dbReference>
<name>A0AA38MKW8_9CUCU</name>
<evidence type="ECO:0000313" key="2">
    <source>
        <dbReference type="EMBL" id="KAJ3659919.1"/>
    </source>
</evidence>
<reference evidence="2" key="1">
    <citation type="journal article" date="2023" name="G3 (Bethesda)">
        <title>Whole genome assemblies of Zophobas morio and Tenebrio molitor.</title>
        <authorList>
            <person name="Kaur S."/>
            <person name="Stinson S.A."/>
            <person name="diCenzo G.C."/>
        </authorList>
    </citation>
    <scope>NUCLEOTIDE SEQUENCE</scope>
    <source>
        <strain evidence="2">QUZm001</strain>
    </source>
</reference>
<sequence>MWANSPTSSECGYDHSSVIEKFPLGLRPFYHLPVQRVVRLHQIPTLNHRHQLSRLRGSCQKQGRYPTQQRVNRMSVSHPTSWDDVVEEALLLLFMVEERPRPRPLKGKLPSTDKKRHNRNQKHTAELKKF</sequence>
<proteinExistence type="predicted"/>
<comment type="caution">
    <text evidence="2">The sequence shown here is derived from an EMBL/GenBank/DDBJ whole genome shotgun (WGS) entry which is preliminary data.</text>
</comment>
<dbReference type="EMBL" id="JALNTZ010000003">
    <property type="protein sequence ID" value="KAJ3659919.1"/>
    <property type="molecule type" value="Genomic_DNA"/>
</dbReference>
<protein>
    <submittedName>
        <fullName evidence="2">Uncharacterized protein</fullName>
    </submittedName>
</protein>
<feature type="region of interest" description="Disordered" evidence="1">
    <location>
        <begin position="102"/>
        <end position="130"/>
    </location>
</feature>
<keyword evidence="3" id="KW-1185">Reference proteome</keyword>
<evidence type="ECO:0000313" key="3">
    <source>
        <dbReference type="Proteomes" id="UP001168821"/>
    </source>
</evidence>